<keyword evidence="2" id="KW-1185">Reference proteome</keyword>
<organism evidence="1 2">
    <name type="scientific">Zootermopsis nevadensis</name>
    <name type="common">Dampwood termite</name>
    <dbReference type="NCBI Taxonomy" id="136037"/>
    <lineage>
        <taxon>Eukaryota</taxon>
        <taxon>Metazoa</taxon>
        <taxon>Ecdysozoa</taxon>
        <taxon>Arthropoda</taxon>
        <taxon>Hexapoda</taxon>
        <taxon>Insecta</taxon>
        <taxon>Pterygota</taxon>
        <taxon>Neoptera</taxon>
        <taxon>Polyneoptera</taxon>
        <taxon>Dictyoptera</taxon>
        <taxon>Blattodea</taxon>
        <taxon>Blattoidea</taxon>
        <taxon>Termitoidae</taxon>
        <taxon>Termopsidae</taxon>
        <taxon>Zootermopsis</taxon>
    </lineage>
</organism>
<dbReference type="InParanoid" id="A0A067RJZ5"/>
<dbReference type="InterPro" id="IPR036397">
    <property type="entry name" value="RNaseH_sf"/>
</dbReference>
<dbReference type="STRING" id="136037.A0A067RJZ5"/>
<dbReference type="AlphaFoldDB" id="A0A067RJZ5"/>
<evidence type="ECO:0000313" key="2">
    <source>
        <dbReference type="Proteomes" id="UP000027135"/>
    </source>
</evidence>
<dbReference type="EMBL" id="KK852463">
    <property type="protein sequence ID" value="KDR23348.1"/>
    <property type="molecule type" value="Genomic_DNA"/>
</dbReference>
<accession>A0A067RJZ5</accession>
<gene>
    <name evidence="1" type="ORF">L798_05309</name>
</gene>
<dbReference type="eggNOG" id="ENOG502SZ6J">
    <property type="taxonomic scope" value="Eukaryota"/>
</dbReference>
<sequence length="123" mass="14451">MRRADRKRNSPNFSDKATFHVYEKVNRHNVRVWGSENPHATIEHIRDSRKLNVFCSISREKVYGPFFPKATVTGMPYLEMMQEWLMLQLHDHSNAFIYQQDGALPQLPQTAFATTLDWMHGCQ</sequence>
<dbReference type="Gene3D" id="3.30.420.10">
    <property type="entry name" value="Ribonuclease H-like superfamily/Ribonuclease H"/>
    <property type="match status" value="1"/>
</dbReference>
<dbReference type="PANTHER" id="PTHR47326">
    <property type="entry name" value="TRANSPOSABLE ELEMENT TC3 TRANSPOSASE-LIKE PROTEIN"/>
    <property type="match status" value="1"/>
</dbReference>
<protein>
    <submittedName>
        <fullName evidence="1">Uncharacterized protein</fullName>
    </submittedName>
</protein>
<dbReference type="PANTHER" id="PTHR47326:SF1">
    <property type="entry name" value="HTH PSQ-TYPE DOMAIN-CONTAINING PROTEIN"/>
    <property type="match status" value="1"/>
</dbReference>
<dbReference type="OMA" id="PHATIEH"/>
<dbReference type="Proteomes" id="UP000027135">
    <property type="component" value="Unassembled WGS sequence"/>
</dbReference>
<proteinExistence type="predicted"/>
<name>A0A067RJZ5_ZOONE</name>
<dbReference type="GO" id="GO:0003676">
    <property type="term" value="F:nucleic acid binding"/>
    <property type="evidence" value="ECO:0007669"/>
    <property type="project" value="InterPro"/>
</dbReference>
<evidence type="ECO:0000313" key="1">
    <source>
        <dbReference type="EMBL" id="KDR23348.1"/>
    </source>
</evidence>
<reference evidence="1 2" key="1">
    <citation type="journal article" date="2014" name="Nat. Commun.">
        <title>Molecular traces of alternative social organization in a termite genome.</title>
        <authorList>
            <person name="Terrapon N."/>
            <person name="Li C."/>
            <person name="Robertson H.M."/>
            <person name="Ji L."/>
            <person name="Meng X."/>
            <person name="Booth W."/>
            <person name="Chen Z."/>
            <person name="Childers C.P."/>
            <person name="Glastad K.M."/>
            <person name="Gokhale K."/>
            <person name="Gowin J."/>
            <person name="Gronenberg W."/>
            <person name="Hermansen R.A."/>
            <person name="Hu H."/>
            <person name="Hunt B.G."/>
            <person name="Huylmans A.K."/>
            <person name="Khalil S.M."/>
            <person name="Mitchell R.D."/>
            <person name="Munoz-Torres M.C."/>
            <person name="Mustard J.A."/>
            <person name="Pan H."/>
            <person name="Reese J.T."/>
            <person name="Scharf M.E."/>
            <person name="Sun F."/>
            <person name="Vogel H."/>
            <person name="Xiao J."/>
            <person name="Yang W."/>
            <person name="Yang Z."/>
            <person name="Yang Z."/>
            <person name="Zhou J."/>
            <person name="Zhu J."/>
            <person name="Brent C.S."/>
            <person name="Elsik C.G."/>
            <person name="Goodisman M.A."/>
            <person name="Liberles D.A."/>
            <person name="Roe R.M."/>
            <person name="Vargo E.L."/>
            <person name="Vilcinskas A."/>
            <person name="Wang J."/>
            <person name="Bornberg-Bauer E."/>
            <person name="Korb J."/>
            <person name="Zhang G."/>
            <person name="Liebig J."/>
        </authorList>
    </citation>
    <scope>NUCLEOTIDE SEQUENCE [LARGE SCALE GENOMIC DNA]</scope>
    <source>
        <tissue evidence="1">Whole organism</tissue>
    </source>
</reference>